<feature type="region of interest" description="Disordered" evidence="9">
    <location>
        <begin position="109"/>
        <end position="130"/>
    </location>
</feature>
<feature type="compositionally biased region" description="Polar residues" evidence="9">
    <location>
        <begin position="654"/>
        <end position="666"/>
    </location>
</feature>
<dbReference type="InterPro" id="IPR036397">
    <property type="entry name" value="RNaseH_sf"/>
</dbReference>
<evidence type="ECO:0000256" key="6">
    <source>
        <dbReference type="ARBA" id="ARBA00022839"/>
    </source>
</evidence>
<evidence type="ECO:0000256" key="4">
    <source>
        <dbReference type="ARBA" id="ARBA00022801"/>
    </source>
</evidence>
<evidence type="ECO:0000256" key="9">
    <source>
        <dbReference type="SAM" id="MobiDB-lite"/>
    </source>
</evidence>
<proteinExistence type="inferred from homology"/>
<dbReference type="InterPro" id="IPR010997">
    <property type="entry name" value="HRDC-like_sf"/>
</dbReference>
<feature type="compositionally biased region" description="Basic and acidic residues" evidence="9">
    <location>
        <begin position="786"/>
        <end position="797"/>
    </location>
</feature>
<dbReference type="SMART" id="SM00341">
    <property type="entry name" value="HRDC"/>
    <property type="match status" value="1"/>
</dbReference>
<dbReference type="PANTHER" id="PTHR12124:SF47">
    <property type="entry name" value="EXOSOME COMPONENT 10"/>
    <property type="match status" value="1"/>
</dbReference>
<keyword evidence="6" id="KW-0269">Exonuclease</keyword>
<dbReference type="GO" id="GO:0071035">
    <property type="term" value="P:nuclear polyadenylation-dependent rRNA catabolic process"/>
    <property type="evidence" value="ECO:0007669"/>
    <property type="project" value="TreeGrafter"/>
</dbReference>
<dbReference type="SUPFAM" id="SSF53098">
    <property type="entry name" value="Ribonuclease H-like"/>
    <property type="match status" value="1"/>
</dbReference>
<evidence type="ECO:0000256" key="1">
    <source>
        <dbReference type="ARBA" id="ARBA00004123"/>
    </source>
</evidence>
<feature type="compositionally biased region" description="Polar residues" evidence="9">
    <location>
        <begin position="114"/>
        <end position="123"/>
    </location>
</feature>
<dbReference type="GO" id="GO:0000467">
    <property type="term" value="P:exonucleolytic trimming to generate mature 3'-end of 5.8S rRNA from tricistronic rRNA transcript (SSU-rRNA, 5.8S rRNA, LSU-rRNA)"/>
    <property type="evidence" value="ECO:0007669"/>
    <property type="project" value="InterPro"/>
</dbReference>
<dbReference type="InterPro" id="IPR044876">
    <property type="entry name" value="HRDC_dom_sf"/>
</dbReference>
<accession>A0A6G1GSY1</accession>
<feature type="domain" description="HRDC" evidence="10">
    <location>
        <begin position="445"/>
        <end position="525"/>
    </location>
</feature>
<dbReference type="InterPro" id="IPR002562">
    <property type="entry name" value="3'-5'_exonuclease_dom"/>
</dbReference>
<evidence type="ECO:0000256" key="2">
    <source>
        <dbReference type="ARBA" id="ARBA00022552"/>
    </source>
</evidence>
<reference evidence="11" key="1">
    <citation type="journal article" date="2020" name="Stud. Mycol.">
        <title>101 Dothideomycetes genomes: a test case for predicting lifestyles and emergence of pathogens.</title>
        <authorList>
            <person name="Haridas S."/>
            <person name="Albert R."/>
            <person name="Binder M."/>
            <person name="Bloem J."/>
            <person name="Labutti K."/>
            <person name="Salamov A."/>
            <person name="Andreopoulos B."/>
            <person name="Baker S."/>
            <person name="Barry K."/>
            <person name="Bills G."/>
            <person name="Bluhm B."/>
            <person name="Cannon C."/>
            <person name="Castanera R."/>
            <person name="Culley D."/>
            <person name="Daum C."/>
            <person name="Ezra D."/>
            <person name="Gonzalez J."/>
            <person name="Henrissat B."/>
            <person name="Kuo A."/>
            <person name="Liang C."/>
            <person name="Lipzen A."/>
            <person name="Lutzoni F."/>
            <person name="Magnuson J."/>
            <person name="Mondo S."/>
            <person name="Nolan M."/>
            <person name="Ohm R."/>
            <person name="Pangilinan J."/>
            <person name="Park H.-J."/>
            <person name="Ramirez L."/>
            <person name="Alfaro M."/>
            <person name="Sun H."/>
            <person name="Tritt A."/>
            <person name="Yoshinaga Y."/>
            <person name="Zwiers L.-H."/>
            <person name="Turgeon B."/>
            <person name="Goodwin S."/>
            <person name="Spatafora J."/>
            <person name="Crous P."/>
            <person name="Grigoriev I."/>
        </authorList>
    </citation>
    <scope>NUCLEOTIDE SEQUENCE</scope>
    <source>
        <strain evidence="11">CBS 113979</strain>
    </source>
</reference>
<dbReference type="GO" id="GO:0000175">
    <property type="term" value="F:3'-5'-RNA exonuclease activity"/>
    <property type="evidence" value="ECO:0007669"/>
    <property type="project" value="InterPro"/>
</dbReference>
<dbReference type="InterPro" id="IPR002121">
    <property type="entry name" value="HRDC_dom"/>
</dbReference>
<dbReference type="FunFam" id="3.30.420.10:FF:000059">
    <property type="entry name" value="Exosome complex exonuclease Rrp6"/>
    <property type="match status" value="1"/>
</dbReference>
<feature type="region of interest" description="Disordered" evidence="9">
    <location>
        <begin position="617"/>
        <end position="673"/>
    </location>
</feature>
<evidence type="ECO:0000259" key="10">
    <source>
        <dbReference type="PROSITE" id="PS50967"/>
    </source>
</evidence>
<keyword evidence="7" id="KW-0539">Nucleus</keyword>
<evidence type="ECO:0000313" key="12">
    <source>
        <dbReference type="Proteomes" id="UP000800041"/>
    </source>
</evidence>
<dbReference type="Gene3D" id="1.10.150.80">
    <property type="entry name" value="HRDC domain"/>
    <property type="match status" value="1"/>
</dbReference>
<keyword evidence="5" id="KW-0271">Exosome</keyword>
<dbReference type="GO" id="GO:0005730">
    <property type="term" value="C:nucleolus"/>
    <property type="evidence" value="ECO:0007669"/>
    <property type="project" value="TreeGrafter"/>
</dbReference>
<dbReference type="GO" id="GO:0000176">
    <property type="term" value="C:nuclear exosome (RNase complex)"/>
    <property type="evidence" value="ECO:0007669"/>
    <property type="project" value="InterPro"/>
</dbReference>
<keyword evidence="4" id="KW-0378">Hydrolase</keyword>
<dbReference type="GO" id="GO:0071036">
    <property type="term" value="P:nuclear polyadenylation-dependent snoRNA catabolic process"/>
    <property type="evidence" value="ECO:0007669"/>
    <property type="project" value="TreeGrafter"/>
</dbReference>
<keyword evidence="3" id="KW-0540">Nuclease</keyword>
<dbReference type="GO" id="GO:0071044">
    <property type="term" value="P:histone mRNA catabolic process"/>
    <property type="evidence" value="ECO:0007669"/>
    <property type="project" value="TreeGrafter"/>
</dbReference>
<dbReference type="SMART" id="SM00474">
    <property type="entry name" value="35EXOc"/>
    <property type="match status" value="1"/>
</dbReference>
<dbReference type="GO" id="GO:0071039">
    <property type="term" value="P:nuclear polyadenylation-dependent CUT catabolic process"/>
    <property type="evidence" value="ECO:0007669"/>
    <property type="project" value="TreeGrafter"/>
</dbReference>
<comment type="subcellular location">
    <subcellularLocation>
        <location evidence="1">Nucleus</location>
    </subcellularLocation>
</comment>
<evidence type="ECO:0000256" key="8">
    <source>
        <dbReference type="ARBA" id="ARBA00043957"/>
    </source>
</evidence>
<dbReference type="InterPro" id="IPR049559">
    <property type="entry name" value="Rrp6p-like_exo"/>
</dbReference>
<dbReference type="PANTHER" id="PTHR12124">
    <property type="entry name" value="POLYMYOSITIS/SCLERODERMA AUTOANTIGEN-RELATED"/>
    <property type="match status" value="1"/>
</dbReference>
<dbReference type="Pfam" id="PF08066">
    <property type="entry name" value="PMC2NT"/>
    <property type="match status" value="1"/>
</dbReference>
<dbReference type="Gene3D" id="3.30.420.10">
    <property type="entry name" value="Ribonuclease H-like superfamily/Ribonuclease H"/>
    <property type="match status" value="1"/>
</dbReference>
<dbReference type="Pfam" id="PF01612">
    <property type="entry name" value="DNA_pol_A_exo1"/>
    <property type="match status" value="1"/>
</dbReference>
<dbReference type="GO" id="GO:0071051">
    <property type="term" value="P:poly(A)-dependent snoRNA 3'-end processing"/>
    <property type="evidence" value="ECO:0007669"/>
    <property type="project" value="TreeGrafter"/>
</dbReference>
<dbReference type="PROSITE" id="PS50967">
    <property type="entry name" value="HRDC"/>
    <property type="match status" value="1"/>
</dbReference>
<dbReference type="EMBL" id="ML977170">
    <property type="protein sequence ID" value="KAF1984051.1"/>
    <property type="molecule type" value="Genomic_DNA"/>
</dbReference>
<feature type="compositionally biased region" description="Polar residues" evidence="9">
    <location>
        <begin position="740"/>
        <end position="749"/>
    </location>
</feature>
<dbReference type="GO" id="GO:0071037">
    <property type="term" value="P:nuclear polyadenylation-dependent snRNA catabolic process"/>
    <property type="evidence" value="ECO:0007669"/>
    <property type="project" value="TreeGrafter"/>
</dbReference>
<feature type="region of interest" description="Disordered" evidence="9">
    <location>
        <begin position="706"/>
        <end position="833"/>
    </location>
</feature>
<sequence length="833" mass="92865">MDDFAGFQKSLSQSLVLLTRATTEIAAEDVAFHRSLDPSAARRLDEQSTRLLSLAQRLLANATVGTGTPAPQFDESNDVDSNWRGVVDVLDNVLEAADTSLDEYTGAVRRGNKSEQQGQSQATPLPPGKKGWMNAGNIQKPQIFFPDKPPNHAMTPFKPLLTHKPHAVVSLEDSLNAPAPGGKEGYPHPYETEITHFQYPASIYTQAEPIPYQSYEGTSPIYVETEEALADMLGELKKAKEIAVDLEHHDLHSYIGLVCLMQISTREKDWVIDTLRPWRRNLQCLNEVFADPHILKVFHGAESDVIWLQRDFGLYLVGLFDTYHASRALGYPRHSLMYLLDRHVKFEAQKQFQRADWRIRPLPQDLLDYAKSDTHFLLYVYDNMRNELIQKSNFADPYGDKIKDVLENSKDTALQRYEYTMYDAATGAGQYGWWSKIVKPMLPLNKQQFAVYRAVHQWRDALARDLDESVIFIMNNQILLVLAYQTPVDMTNLTPLVQSASWMVKQRLGDLLAVIAKAVKEGENGPEVSDFARKPRGVGNAAAVATAPPSAAVTATAAAAALADLHATQSVFWGTAWPESKTNAASAGPALALSVPLPPLTAQVFQKKTDAIPVVDSPTPFIDPGARAEHPYIKSSDRFSQQQEQTPDPRNKDNTFILSQFSNKGGSNKKRKATEAFAADANEHGKDQMFFVDNEGDKVFRGLKDDEDREKARKMKKKDRSEAKKKFKKEKERERAAARQTSSTHTSNAAEGGSAEMGMDISDDESASGGGEEGMKPFDYANAPKVLDKPHERENARKRGREAFNPYRKAQDAPKGLPRVQSEREGKSGTFGR</sequence>
<keyword evidence="12" id="KW-1185">Reference proteome</keyword>
<dbReference type="InterPro" id="IPR012588">
    <property type="entry name" value="Exosome-assoc_fac_Rrp6_N"/>
</dbReference>
<organism evidence="11 12">
    <name type="scientific">Aulographum hederae CBS 113979</name>
    <dbReference type="NCBI Taxonomy" id="1176131"/>
    <lineage>
        <taxon>Eukaryota</taxon>
        <taxon>Fungi</taxon>
        <taxon>Dikarya</taxon>
        <taxon>Ascomycota</taxon>
        <taxon>Pezizomycotina</taxon>
        <taxon>Dothideomycetes</taxon>
        <taxon>Pleosporomycetidae</taxon>
        <taxon>Aulographales</taxon>
        <taxon>Aulographaceae</taxon>
    </lineage>
</organism>
<dbReference type="InterPro" id="IPR045092">
    <property type="entry name" value="Rrp6-like"/>
</dbReference>
<evidence type="ECO:0000256" key="3">
    <source>
        <dbReference type="ARBA" id="ARBA00022722"/>
    </source>
</evidence>
<dbReference type="AlphaFoldDB" id="A0A6G1GSY1"/>
<dbReference type="OrthoDB" id="2250022at2759"/>
<feature type="compositionally biased region" description="Basic and acidic residues" evidence="9">
    <location>
        <begin position="626"/>
        <end position="637"/>
    </location>
</feature>
<keyword evidence="2" id="KW-0698">rRNA processing</keyword>
<dbReference type="GO" id="GO:0071040">
    <property type="term" value="P:nuclear polyadenylation-dependent antisense transcript catabolic process"/>
    <property type="evidence" value="ECO:0007669"/>
    <property type="project" value="TreeGrafter"/>
</dbReference>
<dbReference type="GO" id="GO:0071038">
    <property type="term" value="P:TRAMP-dependent tRNA surveillance pathway"/>
    <property type="evidence" value="ECO:0007669"/>
    <property type="project" value="TreeGrafter"/>
</dbReference>
<dbReference type="InterPro" id="IPR012337">
    <property type="entry name" value="RNaseH-like_sf"/>
</dbReference>
<dbReference type="Proteomes" id="UP000800041">
    <property type="component" value="Unassembled WGS sequence"/>
</dbReference>
<dbReference type="GO" id="GO:0000166">
    <property type="term" value="F:nucleotide binding"/>
    <property type="evidence" value="ECO:0007669"/>
    <property type="project" value="InterPro"/>
</dbReference>
<dbReference type="SUPFAM" id="SSF47819">
    <property type="entry name" value="HRDC-like"/>
    <property type="match status" value="1"/>
</dbReference>
<evidence type="ECO:0000256" key="5">
    <source>
        <dbReference type="ARBA" id="ARBA00022835"/>
    </source>
</evidence>
<evidence type="ECO:0000256" key="7">
    <source>
        <dbReference type="ARBA" id="ARBA00023242"/>
    </source>
</evidence>
<comment type="similarity">
    <text evidence="8">Belongs to the exosome component 10/RRP6 family.</text>
</comment>
<protein>
    <recommendedName>
        <fullName evidence="10">HRDC domain-containing protein</fullName>
    </recommendedName>
</protein>
<dbReference type="GO" id="GO:0003727">
    <property type="term" value="F:single-stranded RNA binding"/>
    <property type="evidence" value="ECO:0007669"/>
    <property type="project" value="TreeGrafter"/>
</dbReference>
<feature type="compositionally biased region" description="Basic and acidic residues" evidence="9">
    <location>
        <begin position="719"/>
        <end position="737"/>
    </location>
</feature>
<gene>
    <name evidence="11" type="ORF">K402DRAFT_395984</name>
</gene>
<dbReference type="CDD" id="cd06147">
    <property type="entry name" value="Rrp6p_like_exo"/>
    <property type="match status" value="1"/>
</dbReference>
<dbReference type="Pfam" id="PF00570">
    <property type="entry name" value="HRDC"/>
    <property type="match status" value="1"/>
</dbReference>
<evidence type="ECO:0000313" key="11">
    <source>
        <dbReference type="EMBL" id="KAF1984051.1"/>
    </source>
</evidence>
<name>A0A6G1GSY1_9PEZI</name>